<dbReference type="GO" id="GO:0005509">
    <property type="term" value="F:calcium ion binding"/>
    <property type="evidence" value="ECO:0007669"/>
    <property type="project" value="InterPro"/>
</dbReference>
<proteinExistence type="predicted"/>
<dbReference type="InterPro" id="IPR011992">
    <property type="entry name" value="EF-hand-dom_pair"/>
</dbReference>
<sequence length="92" mass="10791">YRQADTNRDGHVDLGEFARQFDIERRNPFLPRLVQLFDLSGDGQMSVFEYVVCLSQFGARRGRGDHIYFAWRLFDVDDDGSLTKDEFVRVLK</sequence>
<dbReference type="Proteomes" id="UP000002009">
    <property type="component" value="Chromosome 16"/>
</dbReference>
<evidence type="ECO:0000259" key="4">
    <source>
        <dbReference type="PROSITE" id="PS50222"/>
    </source>
</evidence>
<dbReference type="PANTHER" id="PTHR45942">
    <property type="entry name" value="PROTEIN PHOSPATASE 3 REGULATORY SUBUNIT B ALPHA ISOFORM TYPE 1"/>
    <property type="match status" value="1"/>
</dbReference>
<keyword evidence="6" id="KW-1185">Reference proteome</keyword>
<keyword evidence="3" id="KW-0106">Calcium</keyword>
<organism evidence="5 6">
    <name type="scientific">Micromonas commoda (strain RCC299 / NOUM17 / CCMP2709)</name>
    <name type="common">Picoplanktonic green alga</name>
    <dbReference type="NCBI Taxonomy" id="296587"/>
    <lineage>
        <taxon>Eukaryota</taxon>
        <taxon>Viridiplantae</taxon>
        <taxon>Chlorophyta</taxon>
        <taxon>Mamiellophyceae</taxon>
        <taxon>Mamiellales</taxon>
        <taxon>Mamiellaceae</taxon>
        <taxon>Micromonas</taxon>
    </lineage>
</organism>
<dbReference type="Pfam" id="PF13202">
    <property type="entry name" value="EF-hand_5"/>
    <property type="match status" value="1"/>
</dbReference>
<dbReference type="GeneID" id="8249705"/>
<dbReference type="InterPro" id="IPR018247">
    <property type="entry name" value="EF_Hand_1_Ca_BS"/>
</dbReference>
<evidence type="ECO:0000313" key="6">
    <source>
        <dbReference type="Proteomes" id="UP000002009"/>
    </source>
</evidence>
<dbReference type="PROSITE" id="PS50222">
    <property type="entry name" value="EF_HAND_2"/>
    <property type="match status" value="2"/>
</dbReference>
<dbReference type="EMBL" id="CP001334">
    <property type="protein sequence ID" value="ACO68030.1"/>
    <property type="molecule type" value="Genomic_DNA"/>
</dbReference>
<dbReference type="Pfam" id="PF13405">
    <property type="entry name" value="EF-hand_6"/>
    <property type="match status" value="1"/>
</dbReference>
<dbReference type="PROSITE" id="PS00018">
    <property type="entry name" value="EF_HAND_1"/>
    <property type="match status" value="2"/>
</dbReference>
<dbReference type="InParanoid" id="C1EJF2"/>
<feature type="domain" description="EF-hand" evidence="4">
    <location>
        <begin position="62"/>
        <end position="92"/>
    </location>
</feature>
<feature type="non-terminal residue" evidence="5">
    <location>
        <position position="1"/>
    </location>
</feature>
<keyword evidence="2" id="KW-0677">Repeat</keyword>
<evidence type="ECO:0000313" key="5">
    <source>
        <dbReference type="EMBL" id="ACO68030.1"/>
    </source>
</evidence>
<evidence type="ECO:0000256" key="1">
    <source>
        <dbReference type="ARBA" id="ARBA00022723"/>
    </source>
</evidence>
<dbReference type="InterPro" id="IPR002048">
    <property type="entry name" value="EF_hand_dom"/>
</dbReference>
<evidence type="ECO:0000256" key="3">
    <source>
        <dbReference type="ARBA" id="ARBA00022837"/>
    </source>
</evidence>
<dbReference type="OrthoDB" id="191686at2759"/>
<dbReference type="RefSeq" id="XP_002506772.1">
    <property type="nucleotide sequence ID" value="XM_002506726.1"/>
</dbReference>
<gene>
    <name evidence="5" type="ORF">MICPUN_73532</name>
</gene>
<feature type="non-terminal residue" evidence="5">
    <location>
        <position position="92"/>
    </location>
</feature>
<keyword evidence="1" id="KW-0479">Metal-binding</keyword>
<dbReference type="Gene3D" id="1.10.238.10">
    <property type="entry name" value="EF-hand"/>
    <property type="match status" value="1"/>
</dbReference>
<reference evidence="5 6" key="1">
    <citation type="journal article" date="2009" name="Science">
        <title>Green evolution and dynamic adaptations revealed by genomes of the marine picoeukaryotes Micromonas.</title>
        <authorList>
            <person name="Worden A.Z."/>
            <person name="Lee J.H."/>
            <person name="Mock T."/>
            <person name="Rouze P."/>
            <person name="Simmons M.P."/>
            <person name="Aerts A.L."/>
            <person name="Allen A.E."/>
            <person name="Cuvelier M.L."/>
            <person name="Derelle E."/>
            <person name="Everett M.V."/>
            <person name="Foulon E."/>
            <person name="Grimwood J."/>
            <person name="Gundlach H."/>
            <person name="Henrissat B."/>
            <person name="Napoli C."/>
            <person name="McDonald S.M."/>
            <person name="Parker M.S."/>
            <person name="Rombauts S."/>
            <person name="Salamov A."/>
            <person name="Von Dassow P."/>
            <person name="Badger J.H."/>
            <person name="Coutinho P.M."/>
            <person name="Demir E."/>
            <person name="Dubchak I."/>
            <person name="Gentemann C."/>
            <person name="Eikrem W."/>
            <person name="Gready J.E."/>
            <person name="John U."/>
            <person name="Lanier W."/>
            <person name="Lindquist E.A."/>
            <person name="Lucas S."/>
            <person name="Mayer K.F."/>
            <person name="Moreau H."/>
            <person name="Not F."/>
            <person name="Otillar R."/>
            <person name="Panaud O."/>
            <person name="Pangilinan J."/>
            <person name="Paulsen I."/>
            <person name="Piegu B."/>
            <person name="Poliakov A."/>
            <person name="Robbens S."/>
            <person name="Schmutz J."/>
            <person name="Toulza E."/>
            <person name="Wyss T."/>
            <person name="Zelensky A."/>
            <person name="Zhou K."/>
            <person name="Armbrust E.V."/>
            <person name="Bhattacharya D."/>
            <person name="Goodenough U.W."/>
            <person name="Van de Peer Y."/>
            <person name="Grigoriev I.V."/>
        </authorList>
    </citation>
    <scope>NUCLEOTIDE SEQUENCE [LARGE SCALE GENOMIC DNA]</scope>
    <source>
        <strain evidence="6">RCC299 / NOUM17</strain>
    </source>
</reference>
<dbReference type="SUPFAM" id="SSF47473">
    <property type="entry name" value="EF-hand"/>
    <property type="match status" value="1"/>
</dbReference>
<accession>C1EJF2</accession>
<feature type="domain" description="EF-hand" evidence="4">
    <location>
        <begin position="25"/>
        <end position="60"/>
    </location>
</feature>
<protein>
    <recommendedName>
        <fullName evidence="4">EF-hand domain-containing protein</fullName>
    </recommendedName>
</protein>
<name>C1EJF2_MICCC</name>
<dbReference type="KEGG" id="mis:MICPUN_73532"/>
<evidence type="ECO:0000256" key="2">
    <source>
        <dbReference type="ARBA" id="ARBA00022737"/>
    </source>
</evidence>
<dbReference type="STRING" id="296587.C1EJF2"/>
<dbReference type="AlphaFoldDB" id="C1EJF2"/>